<gene>
    <name evidence="1" type="ORF">BLM47_11600</name>
</gene>
<reference evidence="1 2" key="1">
    <citation type="submission" date="2016-12" db="EMBL/GenBank/DDBJ databases">
        <title>Candidatus Reconcilibacillus cellulovorans genome.</title>
        <authorList>
            <person name="Kolinko S."/>
            <person name="Wu Y.-W."/>
            <person name="Tachea F."/>
            <person name="Denzel E."/>
            <person name="Hiras J."/>
            <person name="Baecker N."/>
            <person name="Chan L.J."/>
            <person name="Eichorst S.A."/>
            <person name="Frey D."/>
            <person name="Adams P.D."/>
            <person name="Pray T."/>
            <person name="Tanjore D."/>
            <person name="Petzold C.J."/>
            <person name="Gladden J.M."/>
            <person name="Simmons B.A."/>
            <person name="Singer S.W."/>
        </authorList>
    </citation>
    <scope>NUCLEOTIDE SEQUENCE [LARGE SCALE GENOMIC DNA]</scope>
    <source>
        <strain evidence="1">JTherm</strain>
    </source>
</reference>
<dbReference type="AlphaFoldDB" id="A0A2A6DXU9"/>
<dbReference type="Pfam" id="PF18982">
    <property type="entry name" value="JetA"/>
    <property type="match status" value="1"/>
</dbReference>
<comment type="caution">
    <text evidence="1">The sequence shown here is derived from an EMBL/GenBank/DDBJ whole genome shotgun (WGS) entry which is preliminary data.</text>
</comment>
<dbReference type="InterPro" id="IPR043773">
    <property type="entry name" value="JetA"/>
</dbReference>
<proteinExistence type="predicted"/>
<dbReference type="Proteomes" id="UP000243688">
    <property type="component" value="Unassembled WGS sequence"/>
</dbReference>
<organism evidence="1 2">
    <name type="scientific">Candidatus Reconcilbacillus cellulovorans</name>
    <dbReference type="NCBI Taxonomy" id="1906605"/>
    <lineage>
        <taxon>Bacteria</taxon>
        <taxon>Bacillati</taxon>
        <taxon>Bacillota</taxon>
        <taxon>Bacilli</taxon>
        <taxon>Bacillales</taxon>
        <taxon>Paenibacillaceae</taxon>
        <taxon>Candidatus Reconcilbacillus</taxon>
    </lineage>
</organism>
<accession>A0A2A6DXU9</accession>
<protein>
    <recommendedName>
        <fullName evidence="3">TIGR02677 family protein</fullName>
    </recommendedName>
</protein>
<evidence type="ECO:0008006" key="3">
    <source>
        <dbReference type="Google" id="ProtNLM"/>
    </source>
</evidence>
<dbReference type="EMBL" id="MOXJ01000033">
    <property type="protein sequence ID" value="PDO09621.1"/>
    <property type="molecule type" value="Genomic_DNA"/>
</dbReference>
<evidence type="ECO:0000313" key="1">
    <source>
        <dbReference type="EMBL" id="PDO09621.1"/>
    </source>
</evidence>
<name>A0A2A6DXU9_9BACL</name>
<evidence type="ECO:0000313" key="2">
    <source>
        <dbReference type="Proteomes" id="UP000243688"/>
    </source>
</evidence>
<sequence length="477" mass="55320">MNLFDIVPETLFQLLAGPNRRLYAEALLLLYEHARRERFGVPLPLMRDVFQELIESYRERGVEFAAEEEDAAGTEDTADEDKSRAQANALIRRLVALKWIDVEVRDRYESFIVLPRYSSRLLALFAELCEDRAVEYQRFAFAAYQMLHGKEAAERPYAAVREALDVSRRLEHELVVLYNNIKNHMEQVIAKQSLEDVLHHHFVEYQSNIVDRSYHRLKTSDHVARYRGAILDCVRAWLTDARFLAAAAEDGVRGEWHATREEAEAAVREALLELEAIYTGLDELYRQIDWRHNQYLRASYERARYLGGTRHLGMERKIAGLLERIGRLGDRLPDGAVGDAADVRLSLIRPLSDASLYAPRRRRPPHEPPPHVVEPVPEAWREAVLAAGRERAAKAVTREKVERFVLERMGDREAIDMVELAPADEEEFLLFSFVYLYGYDRGSAFRIERAEGRLAQFGPYRFHNHRLVRSDRKVKRP</sequence>